<dbReference type="RefSeq" id="WP_152811006.1">
    <property type="nucleotide sequence ID" value="NZ_WHNW01000021.1"/>
</dbReference>
<protein>
    <submittedName>
        <fullName evidence="2">Inovirus Gp2 family protein</fullName>
    </submittedName>
</protein>
<keyword evidence="3" id="KW-1185">Reference proteome</keyword>
<name>A0A6N7F071_9GAMM</name>
<evidence type="ECO:0000259" key="1">
    <source>
        <dbReference type="Pfam" id="PF11726"/>
    </source>
</evidence>
<dbReference type="Pfam" id="PF11726">
    <property type="entry name" value="YagK_YfjJ_C"/>
    <property type="match status" value="1"/>
</dbReference>
<gene>
    <name evidence="2" type="ORF">GCU85_09810</name>
</gene>
<proteinExistence type="predicted"/>
<reference evidence="2 3" key="1">
    <citation type="submission" date="2019-10" db="EMBL/GenBank/DDBJ databases">
        <title>Cardiobacteriales fam. a chemoheterotrophic member of the order Cardiobacteriales, and proposal of Cardiobacteriales fam. nov.</title>
        <authorList>
            <person name="Wang C."/>
        </authorList>
    </citation>
    <scope>NUCLEOTIDE SEQUENCE [LARGE SCALE GENOMIC DNA]</scope>
    <source>
        <strain evidence="2 3">ML27</strain>
    </source>
</reference>
<dbReference type="InterPro" id="IPR057271">
    <property type="entry name" value="YagK_YfjJ_C"/>
</dbReference>
<comment type="caution">
    <text evidence="2">The sequence shown here is derived from an EMBL/GenBank/DDBJ whole genome shotgun (WGS) entry which is preliminary data.</text>
</comment>
<evidence type="ECO:0000313" key="3">
    <source>
        <dbReference type="Proteomes" id="UP000471298"/>
    </source>
</evidence>
<accession>A0A6N7F071</accession>
<sequence length="188" mass="23307">MRTIHYEDNWLYRDIIYPVNTDKEKRWGIYPDILKQFVDRFDYMESHYNKLFILRVDLRLKSQLKKSRKNLFTPFMTKLKHILKKEYGFNKIHYQYVTEYNAKLEKHYHLILILDGNKIQSSFNIQHLIKDIWAKYGKHHMPENCYYNYRRGDETIRKEIVYRASYLAKIRDKNRRNVQDKRYGVSRI</sequence>
<dbReference type="EMBL" id="WHNW01000021">
    <property type="protein sequence ID" value="MPV87019.1"/>
    <property type="molecule type" value="Genomic_DNA"/>
</dbReference>
<dbReference type="InParanoid" id="A0A6N7F071"/>
<dbReference type="AlphaFoldDB" id="A0A6N7F071"/>
<evidence type="ECO:0000313" key="2">
    <source>
        <dbReference type="EMBL" id="MPV87019.1"/>
    </source>
</evidence>
<dbReference type="Proteomes" id="UP000471298">
    <property type="component" value="Unassembled WGS sequence"/>
</dbReference>
<organism evidence="2 3">
    <name type="scientific">Ostreibacterium oceani</name>
    <dbReference type="NCBI Taxonomy" id="2654998"/>
    <lineage>
        <taxon>Bacteria</taxon>
        <taxon>Pseudomonadati</taxon>
        <taxon>Pseudomonadota</taxon>
        <taxon>Gammaproteobacteria</taxon>
        <taxon>Cardiobacteriales</taxon>
        <taxon>Ostreibacteriaceae</taxon>
        <taxon>Ostreibacterium</taxon>
    </lineage>
</organism>
<feature type="domain" description="YagK/YfjJ C-terminal" evidence="1">
    <location>
        <begin position="47"/>
        <end position="185"/>
    </location>
</feature>